<sequence length="46" mass="5780">MFLIQNFLRKYIQNWRWCKCQNTNRNSIYAAPEVWKGEQYTWPCHI</sequence>
<evidence type="ECO:0000313" key="2">
    <source>
        <dbReference type="Proteomes" id="UP000692954"/>
    </source>
</evidence>
<name>A0A8S1R4E5_9CILI</name>
<dbReference type="EMBL" id="CAJJDN010000140">
    <property type="protein sequence ID" value="CAD8122688.1"/>
    <property type="molecule type" value="Genomic_DNA"/>
</dbReference>
<dbReference type="AlphaFoldDB" id="A0A8S1R4E5"/>
<keyword evidence="2" id="KW-1185">Reference proteome</keyword>
<gene>
    <name evidence="1" type="ORF">PSON_ATCC_30995.1.T1400026</name>
</gene>
<evidence type="ECO:0000313" key="1">
    <source>
        <dbReference type="EMBL" id="CAD8122688.1"/>
    </source>
</evidence>
<comment type="caution">
    <text evidence="1">The sequence shown here is derived from an EMBL/GenBank/DDBJ whole genome shotgun (WGS) entry which is preliminary data.</text>
</comment>
<proteinExistence type="predicted"/>
<reference evidence="1" key="1">
    <citation type="submission" date="2021-01" db="EMBL/GenBank/DDBJ databases">
        <authorList>
            <consortium name="Genoscope - CEA"/>
            <person name="William W."/>
        </authorList>
    </citation>
    <scope>NUCLEOTIDE SEQUENCE</scope>
</reference>
<dbReference type="Proteomes" id="UP000692954">
    <property type="component" value="Unassembled WGS sequence"/>
</dbReference>
<protein>
    <submittedName>
        <fullName evidence="1">Uncharacterized protein</fullName>
    </submittedName>
</protein>
<accession>A0A8S1R4E5</accession>
<organism evidence="1 2">
    <name type="scientific">Paramecium sonneborni</name>
    <dbReference type="NCBI Taxonomy" id="65129"/>
    <lineage>
        <taxon>Eukaryota</taxon>
        <taxon>Sar</taxon>
        <taxon>Alveolata</taxon>
        <taxon>Ciliophora</taxon>
        <taxon>Intramacronucleata</taxon>
        <taxon>Oligohymenophorea</taxon>
        <taxon>Peniculida</taxon>
        <taxon>Parameciidae</taxon>
        <taxon>Paramecium</taxon>
    </lineage>
</organism>